<organism evidence="4 5">
    <name type="scientific">Paenibacillus validus</name>
    <dbReference type="NCBI Taxonomy" id="44253"/>
    <lineage>
        <taxon>Bacteria</taxon>
        <taxon>Bacillati</taxon>
        <taxon>Bacillota</taxon>
        <taxon>Bacilli</taxon>
        <taxon>Bacillales</taxon>
        <taxon>Paenibacillaceae</taxon>
        <taxon>Paenibacillus</taxon>
    </lineage>
</organism>
<dbReference type="Proteomes" id="UP000450917">
    <property type="component" value="Unassembled WGS sequence"/>
</dbReference>
<dbReference type="SMART" id="SM00062">
    <property type="entry name" value="PBPb"/>
    <property type="match status" value="1"/>
</dbReference>
<reference evidence="4 5" key="1">
    <citation type="submission" date="2019-11" db="EMBL/GenBank/DDBJ databases">
        <title>Draft genome sequences of five Paenibacillus species of dairy origin.</title>
        <authorList>
            <person name="Olajide A.M."/>
            <person name="Chen S."/>
            <person name="Lapointe G."/>
        </authorList>
    </citation>
    <scope>NUCLEOTIDE SEQUENCE [LARGE SCALE GENOMIC DNA]</scope>
    <source>
        <strain evidence="4 5">2CS3</strain>
    </source>
</reference>
<feature type="domain" description="Solute-binding protein family 3/N-terminal" evidence="3">
    <location>
        <begin position="50"/>
        <end position="286"/>
    </location>
</feature>
<evidence type="ECO:0000256" key="2">
    <source>
        <dbReference type="SAM" id="SignalP"/>
    </source>
</evidence>
<protein>
    <submittedName>
        <fullName evidence="4">Transporter substrate-binding domain-containing protein</fullName>
    </submittedName>
</protein>
<dbReference type="PROSITE" id="PS51257">
    <property type="entry name" value="PROKAR_LIPOPROTEIN"/>
    <property type="match status" value="1"/>
</dbReference>
<evidence type="ECO:0000259" key="3">
    <source>
        <dbReference type="SMART" id="SM00062"/>
    </source>
</evidence>
<sequence length="296" mass="32729">MRNKKFLNVAALGLAFVVLLSGCGSSATSGKATDAATGSAHADKDSKVRKVKVAYDQASKPISWLDEKGNPTGYDVEVMKLVDELLPEYEFDYIGTSSDDLLLGVEQGKYQVGVKNAFWTEERTKKFIFPKEFLGLSSTGLVLKKTNENIKTLSAFASAGLTLAPIAANNAQYTIIDEYNKANPNNKVKLQAGDSFTVDVVQWVNEGRVDGGVMIEGPFNKQVVEPDGPYHKLANDVVYNEFAVIKTWPLFNKKEQEFADAYDEAIKKLQKEKKTNELSVKFYGKDLFEVLDGVKR</sequence>
<name>A0A7X2ZBJ5_9BACL</name>
<dbReference type="InterPro" id="IPR001638">
    <property type="entry name" value="Solute-binding_3/MltF_N"/>
</dbReference>
<evidence type="ECO:0000256" key="1">
    <source>
        <dbReference type="ARBA" id="ARBA00022729"/>
    </source>
</evidence>
<keyword evidence="1 2" id="KW-0732">Signal</keyword>
<feature type="chain" id="PRO_5038427672" evidence="2">
    <location>
        <begin position="27"/>
        <end position="296"/>
    </location>
</feature>
<dbReference type="RefSeq" id="WP_127605393.1">
    <property type="nucleotide sequence ID" value="NZ_JBDLZV010000001.1"/>
</dbReference>
<proteinExistence type="predicted"/>
<dbReference type="PANTHER" id="PTHR35936:SF18">
    <property type="entry name" value="L-CYSTINE-BINDING PROTEIN TCYJ"/>
    <property type="match status" value="1"/>
</dbReference>
<feature type="signal peptide" evidence="2">
    <location>
        <begin position="1"/>
        <end position="26"/>
    </location>
</feature>
<dbReference type="AlphaFoldDB" id="A0A7X2ZBJ5"/>
<dbReference type="PANTHER" id="PTHR35936">
    <property type="entry name" value="MEMBRANE-BOUND LYTIC MUREIN TRANSGLYCOSYLASE F"/>
    <property type="match status" value="1"/>
</dbReference>
<accession>A0A7X2ZBJ5</accession>
<dbReference type="Pfam" id="PF00497">
    <property type="entry name" value="SBP_bac_3"/>
    <property type="match status" value="1"/>
</dbReference>
<keyword evidence="5" id="KW-1185">Reference proteome</keyword>
<dbReference type="Gene3D" id="3.40.190.10">
    <property type="entry name" value="Periplasmic binding protein-like II"/>
    <property type="match status" value="2"/>
</dbReference>
<dbReference type="SUPFAM" id="SSF53850">
    <property type="entry name" value="Periplasmic binding protein-like II"/>
    <property type="match status" value="1"/>
</dbReference>
<dbReference type="EMBL" id="WNZX01000011">
    <property type="protein sequence ID" value="MUG71796.1"/>
    <property type="molecule type" value="Genomic_DNA"/>
</dbReference>
<gene>
    <name evidence="4" type="ORF">GNP93_14075</name>
</gene>
<evidence type="ECO:0000313" key="5">
    <source>
        <dbReference type="Proteomes" id="UP000450917"/>
    </source>
</evidence>
<evidence type="ECO:0000313" key="4">
    <source>
        <dbReference type="EMBL" id="MUG71796.1"/>
    </source>
</evidence>
<comment type="caution">
    <text evidence="4">The sequence shown here is derived from an EMBL/GenBank/DDBJ whole genome shotgun (WGS) entry which is preliminary data.</text>
</comment>